<feature type="transmembrane region" description="Helical" evidence="2">
    <location>
        <begin position="62"/>
        <end position="85"/>
    </location>
</feature>
<evidence type="ECO:0000259" key="3">
    <source>
        <dbReference type="Pfam" id="PF20684"/>
    </source>
</evidence>
<feature type="transmembrane region" description="Helical" evidence="2">
    <location>
        <begin position="105"/>
        <end position="129"/>
    </location>
</feature>
<dbReference type="OrthoDB" id="3918601at2759"/>
<feature type="transmembrane region" description="Helical" evidence="2">
    <location>
        <begin position="141"/>
        <end position="161"/>
    </location>
</feature>
<dbReference type="EMBL" id="KZ805382">
    <property type="protein sequence ID" value="PVH99941.1"/>
    <property type="molecule type" value="Genomic_DNA"/>
</dbReference>
<dbReference type="STRING" id="97972.A0A2V1DPY3"/>
<evidence type="ECO:0000313" key="4">
    <source>
        <dbReference type="EMBL" id="PVH99941.1"/>
    </source>
</evidence>
<sequence>MSSEEPEHTPVPIHHANPLVTENDHTSLLNVLGWFAVTVIVLIVLTRLGTRRAKSRILGLDDGFIIISVLVAIAQTAALTVGVNNGLGKITGTETLAQLEIQQKALYAFTILFVLNQFFAKLSIVWFVVALTPDRTYRVTSWALGGAATVWMLTSILGFAFQCELPDPWNFIGNKCFNRLSFYTFVEIYNVVLDTLLALVPSFIIFRLQLETKRKVITIGFFMSRILVVAASIVQLVIIYSRTDDPFLSWTFALLVTIIQTLGIVTACGPYLKPFLDSINSGMIGNDDIRRRAVSKDSKRSKQSKTSKKSGRSLFSNRKADSQIHEINELDDVGSTNQLSGHRTQVERLQKGKGEEWEVGSQSSRAGIIKQTTTYRVSSETSV</sequence>
<feature type="compositionally biased region" description="Basic residues" evidence="1">
    <location>
        <begin position="301"/>
        <end position="311"/>
    </location>
</feature>
<gene>
    <name evidence="4" type="ORF">DM02DRAFT_528014</name>
</gene>
<keyword evidence="2" id="KW-0812">Transmembrane</keyword>
<accession>A0A2V1DPY3</accession>
<keyword evidence="2" id="KW-0472">Membrane</keyword>
<organism evidence="4 5">
    <name type="scientific">Periconia macrospinosa</name>
    <dbReference type="NCBI Taxonomy" id="97972"/>
    <lineage>
        <taxon>Eukaryota</taxon>
        <taxon>Fungi</taxon>
        <taxon>Dikarya</taxon>
        <taxon>Ascomycota</taxon>
        <taxon>Pezizomycotina</taxon>
        <taxon>Dothideomycetes</taxon>
        <taxon>Pleosporomycetidae</taxon>
        <taxon>Pleosporales</taxon>
        <taxon>Massarineae</taxon>
        <taxon>Periconiaceae</taxon>
        <taxon>Periconia</taxon>
    </lineage>
</organism>
<evidence type="ECO:0000256" key="2">
    <source>
        <dbReference type="SAM" id="Phobius"/>
    </source>
</evidence>
<keyword evidence="5" id="KW-1185">Reference proteome</keyword>
<protein>
    <recommendedName>
        <fullName evidence="3">Rhodopsin domain-containing protein</fullName>
    </recommendedName>
</protein>
<dbReference type="Pfam" id="PF20684">
    <property type="entry name" value="Fung_rhodopsin"/>
    <property type="match status" value="1"/>
</dbReference>
<feature type="transmembrane region" description="Helical" evidence="2">
    <location>
        <begin position="216"/>
        <end position="241"/>
    </location>
</feature>
<name>A0A2V1DPY3_9PLEO</name>
<reference evidence="4 5" key="1">
    <citation type="journal article" date="2018" name="Sci. Rep.">
        <title>Comparative genomics provides insights into the lifestyle and reveals functional heterogeneity of dark septate endophytic fungi.</title>
        <authorList>
            <person name="Knapp D.G."/>
            <person name="Nemeth J.B."/>
            <person name="Barry K."/>
            <person name="Hainaut M."/>
            <person name="Henrissat B."/>
            <person name="Johnson J."/>
            <person name="Kuo A."/>
            <person name="Lim J.H.P."/>
            <person name="Lipzen A."/>
            <person name="Nolan M."/>
            <person name="Ohm R.A."/>
            <person name="Tamas L."/>
            <person name="Grigoriev I.V."/>
            <person name="Spatafora J.W."/>
            <person name="Nagy L.G."/>
            <person name="Kovacs G.M."/>
        </authorList>
    </citation>
    <scope>NUCLEOTIDE SEQUENCE [LARGE SCALE GENOMIC DNA]</scope>
    <source>
        <strain evidence="4 5">DSE2036</strain>
    </source>
</reference>
<dbReference type="PANTHER" id="PTHR38794">
    <property type="entry name" value="INTEGRAL MEMBRANE PROTEIN"/>
    <property type="match status" value="1"/>
</dbReference>
<dbReference type="Proteomes" id="UP000244855">
    <property type="component" value="Unassembled WGS sequence"/>
</dbReference>
<feature type="transmembrane region" description="Helical" evidence="2">
    <location>
        <begin position="247"/>
        <end position="272"/>
    </location>
</feature>
<feature type="domain" description="Rhodopsin" evidence="3">
    <location>
        <begin position="47"/>
        <end position="276"/>
    </location>
</feature>
<dbReference type="AlphaFoldDB" id="A0A2V1DPY3"/>
<keyword evidence="2" id="KW-1133">Transmembrane helix</keyword>
<proteinExistence type="predicted"/>
<feature type="transmembrane region" description="Helical" evidence="2">
    <location>
        <begin position="31"/>
        <end position="50"/>
    </location>
</feature>
<evidence type="ECO:0000313" key="5">
    <source>
        <dbReference type="Proteomes" id="UP000244855"/>
    </source>
</evidence>
<dbReference type="InterPro" id="IPR049326">
    <property type="entry name" value="Rhodopsin_dom_fungi"/>
</dbReference>
<feature type="compositionally biased region" description="Basic and acidic residues" evidence="1">
    <location>
        <begin position="290"/>
        <end position="300"/>
    </location>
</feature>
<feature type="region of interest" description="Disordered" evidence="1">
    <location>
        <begin position="290"/>
        <end position="365"/>
    </location>
</feature>
<feature type="compositionally biased region" description="Basic and acidic residues" evidence="1">
    <location>
        <begin position="318"/>
        <end position="328"/>
    </location>
</feature>
<feature type="compositionally biased region" description="Polar residues" evidence="1">
    <location>
        <begin position="334"/>
        <end position="343"/>
    </location>
</feature>
<feature type="compositionally biased region" description="Basic and acidic residues" evidence="1">
    <location>
        <begin position="344"/>
        <end position="356"/>
    </location>
</feature>
<evidence type="ECO:0000256" key="1">
    <source>
        <dbReference type="SAM" id="MobiDB-lite"/>
    </source>
</evidence>
<dbReference type="PANTHER" id="PTHR38794:SF1">
    <property type="entry name" value="INTEGRAL MEMBRANE PROTEIN"/>
    <property type="match status" value="1"/>
</dbReference>
<feature type="transmembrane region" description="Helical" evidence="2">
    <location>
        <begin position="181"/>
        <end position="204"/>
    </location>
</feature>